<keyword evidence="4" id="KW-1185">Reference proteome</keyword>
<feature type="transmembrane region" description="Helical" evidence="1">
    <location>
        <begin position="54"/>
        <end position="72"/>
    </location>
</feature>
<dbReference type="EC" id="2.3.-.-" evidence="3"/>
<keyword evidence="3" id="KW-0808">Transferase</keyword>
<evidence type="ECO:0000259" key="2">
    <source>
        <dbReference type="Pfam" id="PF01757"/>
    </source>
</evidence>
<feature type="transmembrane region" description="Helical" evidence="1">
    <location>
        <begin position="335"/>
        <end position="355"/>
    </location>
</feature>
<dbReference type="PANTHER" id="PTHR23028">
    <property type="entry name" value="ACETYLTRANSFERASE"/>
    <property type="match status" value="1"/>
</dbReference>
<feature type="transmembrane region" description="Helical" evidence="1">
    <location>
        <begin position="165"/>
        <end position="187"/>
    </location>
</feature>
<keyword evidence="1" id="KW-0472">Membrane</keyword>
<dbReference type="Proteomes" id="UP001595906">
    <property type="component" value="Unassembled WGS sequence"/>
</dbReference>
<feature type="transmembrane region" description="Helical" evidence="1">
    <location>
        <begin position="84"/>
        <end position="107"/>
    </location>
</feature>
<feature type="transmembrane region" description="Helical" evidence="1">
    <location>
        <begin position="235"/>
        <end position="256"/>
    </location>
</feature>
<protein>
    <submittedName>
        <fullName evidence="3">Acyltransferase family protein</fullName>
        <ecNumber evidence="3">2.3.-.-</ecNumber>
    </submittedName>
</protein>
<feature type="transmembrane region" description="Helical" evidence="1">
    <location>
        <begin position="276"/>
        <end position="295"/>
    </location>
</feature>
<feature type="transmembrane region" description="Helical" evidence="1">
    <location>
        <begin position="302"/>
        <end position="323"/>
    </location>
</feature>
<dbReference type="InterPro" id="IPR002656">
    <property type="entry name" value="Acyl_transf_3_dom"/>
</dbReference>
<dbReference type="RefSeq" id="WP_379015808.1">
    <property type="nucleotide sequence ID" value="NZ_JBHSDC010000031.1"/>
</dbReference>
<dbReference type="InterPro" id="IPR050879">
    <property type="entry name" value="Acyltransferase_3"/>
</dbReference>
<reference evidence="4" key="1">
    <citation type="journal article" date="2019" name="Int. J. Syst. Evol. Microbiol.">
        <title>The Global Catalogue of Microorganisms (GCM) 10K type strain sequencing project: providing services to taxonomists for standard genome sequencing and annotation.</title>
        <authorList>
            <consortium name="The Broad Institute Genomics Platform"/>
            <consortium name="The Broad Institute Genome Sequencing Center for Infectious Disease"/>
            <person name="Wu L."/>
            <person name="Ma J."/>
        </authorList>
    </citation>
    <scope>NUCLEOTIDE SEQUENCE [LARGE SCALE GENOMIC DNA]</scope>
    <source>
        <strain evidence="4">CECT 8010</strain>
    </source>
</reference>
<sequence>MTSSAPLVNNQKYRFQALTGIRCVAVCMVFIYHNRKYWYGWLHPEIMRVANECHIGVTLFFVLSGFLIAYTYQDKPMRSASSYWRYCLIRCARILPLYWLILTAYYLDKRYGNFHFSALTYTLAHGFSDLHNLDGINQAWSLTVELNFYLLAPFLFFLQQKHLVWVILALAGLYGVYWTIGSIWFSINHNPQRYFKPTQFLLMGTFPGRATDFLAGMFLAKLIREQSNWVVKIPYKTFIGVIGLLLTLYSIGLMQIDTYHHGYDQPMGMVLSKTLLPLSIALLLAGLIFESTLLQRVLSSKLLVLLGNASFAFYLIHISYINLCLKTWVLLPDRNFVLLWLIAIFLYKFIETPLYNFCRKRLQMSTPHK</sequence>
<keyword evidence="1" id="KW-1133">Transmembrane helix</keyword>
<organism evidence="3 4">
    <name type="scientific">Parasediminibacterium paludis</name>
    <dbReference type="NCBI Taxonomy" id="908966"/>
    <lineage>
        <taxon>Bacteria</taxon>
        <taxon>Pseudomonadati</taxon>
        <taxon>Bacteroidota</taxon>
        <taxon>Chitinophagia</taxon>
        <taxon>Chitinophagales</taxon>
        <taxon>Chitinophagaceae</taxon>
        <taxon>Parasediminibacterium</taxon>
    </lineage>
</organism>
<feature type="transmembrane region" description="Helical" evidence="1">
    <location>
        <begin position="139"/>
        <end position="158"/>
    </location>
</feature>
<dbReference type="Pfam" id="PF01757">
    <property type="entry name" value="Acyl_transf_3"/>
    <property type="match status" value="1"/>
</dbReference>
<dbReference type="EMBL" id="JBHSDC010000031">
    <property type="protein sequence ID" value="MFC4233501.1"/>
    <property type="molecule type" value="Genomic_DNA"/>
</dbReference>
<keyword evidence="3" id="KW-0012">Acyltransferase</keyword>
<proteinExistence type="predicted"/>
<evidence type="ECO:0000256" key="1">
    <source>
        <dbReference type="SAM" id="Phobius"/>
    </source>
</evidence>
<name>A0ABV8Q3G5_9BACT</name>
<comment type="caution">
    <text evidence="3">The sequence shown here is derived from an EMBL/GenBank/DDBJ whole genome shotgun (WGS) entry which is preliminary data.</text>
</comment>
<feature type="transmembrane region" description="Helical" evidence="1">
    <location>
        <begin position="15"/>
        <end position="34"/>
    </location>
</feature>
<keyword evidence="1" id="KW-0812">Transmembrane</keyword>
<evidence type="ECO:0000313" key="3">
    <source>
        <dbReference type="EMBL" id="MFC4233501.1"/>
    </source>
</evidence>
<dbReference type="PANTHER" id="PTHR23028:SF53">
    <property type="entry name" value="ACYL_TRANSF_3 DOMAIN-CONTAINING PROTEIN"/>
    <property type="match status" value="1"/>
</dbReference>
<feature type="domain" description="Acyltransferase 3" evidence="2">
    <location>
        <begin position="17"/>
        <end position="346"/>
    </location>
</feature>
<evidence type="ECO:0000313" key="4">
    <source>
        <dbReference type="Proteomes" id="UP001595906"/>
    </source>
</evidence>
<gene>
    <name evidence="3" type="ORF">ACFOW1_16490</name>
</gene>
<feature type="transmembrane region" description="Helical" evidence="1">
    <location>
        <begin position="199"/>
        <end position="223"/>
    </location>
</feature>
<dbReference type="GO" id="GO:0016746">
    <property type="term" value="F:acyltransferase activity"/>
    <property type="evidence" value="ECO:0007669"/>
    <property type="project" value="UniProtKB-KW"/>
</dbReference>
<accession>A0ABV8Q3G5</accession>